<dbReference type="GO" id="GO:0005829">
    <property type="term" value="C:cytosol"/>
    <property type="evidence" value="ECO:0007669"/>
    <property type="project" value="TreeGrafter"/>
</dbReference>
<dbReference type="GO" id="GO:0046872">
    <property type="term" value="F:metal ion binding"/>
    <property type="evidence" value="ECO:0007669"/>
    <property type="project" value="InterPro"/>
</dbReference>
<evidence type="ECO:0000259" key="7">
    <source>
        <dbReference type="PROSITE" id="PS50975"/>
    </source>
</evidence>
<evidence type="ECO:0000256" key="1">
    <source>
        <dbReference type="ARBA" id="ARBA00022598"/>
    </source>
</evidence>
<dbReference type="SUPFAM" id="SSF51246">
    <property type="entry name" value="Rudiment single hybrid motif"/>
    <property type="match status" value="1"/>
</dbReference>
<gene>
    <name evidence="8" type="primary">purT</name>
    <name evidence="8" type="ORF">L8V22_02625</name>
</gene>
<keyword evidence="4 6" id="KW-0067">ATP-binding</keyword>
<dbReference type="PANTHER" id="PTHR43055">
    <property type="entry name" value="FORMATE-DEPENDENT PHOSPHORIBOSYLGLYCINAMIDE FORMYLTRANSFERASE"/>
    <property type="match status" value="1"/>
</dbReference>
<dbReference type="EMBL" id="JAKMUZ010000003">
    <property type="protein sequence ID" value="MCZ9295455.1"/>
    <property type="molecule type" value="Genomic_DNA"/>
</dbReference>
<dbReference type="Proteomes" id="UP001146439">
    <property type="component" value="Unassembled WGS sequence"/>
</dbReference>
<feature type="domain" description="ATP-grasp" evidence="7">
    <location>
        <begin position="126"/>
        <end position="320"/>
    </location>
</feature>
<dbReference type="GO" id="GO:0016740">
    <property type="term" value="F:transferase activity"/>
    <property type="evidence" value="ECO:0007669"/>
    <property type="project" value="UniProtKB-KW"/>
</dbReference>
<dbReference type="InterPro" id="IPR054350">
    <property type="entry name" value="PurT/PurK_preATP-grasp"/>
</dbReference>
<evidence type="ECO:0000256" key="4">
    <source>
        <dbReference type="ARBA" id="ARBA00022840"/>
    </source>
</evidence>
<evidence type="ECO:0000256" key="5">
    <source>
        <dbReference type="ARBA" id="ARBA00025704"/>
    </source>
</evidence>
<reference evidence="8" key="1">
    <citation type="submission" date="2022-02" db="EMBL/GenBank/DDBJ databases">
        <title>Corynebacterium sp. from urogenital microbiome.</title>
        <authorList>
            <person name="Cappelli E.A."/>
            <person name="Ribeiro T.G."/>
            <person name="Peixe L."/>
        </authorList>
    </citation>
    <scope>NUCLEOTIDE SEQUENCE</scope>
    <source>
        <strain evidence="8">C21Ua_68</strain>
    </source>
</reference>
<dbReference type="PANTHER" id="PTHR43055:SF1">
    <property type="entry name" value="FORMATE-DEPENDENT PHOSPHORIBOSYLGLYCINAMIDE FORMYLTRANSFERASE"/>
    <property type="match status" value="1"/>
</dbReference>
<accession>A0A9X3LWK0</accession>
<evidence type="ECO:0000256" key="2">
    <source>
        <dbReference type="ARBA" id="ARBA00022741"/>
    </source>
</evidence>
<dbReference type="Gene3D" id="3.30.1490.20">
    <property type="entry name" value="ATP-grasp fold, A domain"/>
    <property type="match status" value="1"/>
</dbReference>
<dbReference type="Pfam" id="PF02222">
    <property type="entry name" value="ATP-grasp"/>
    <property type="match status" value="1"/>
</dbReference>
<dbReference type="AlphaFoldDB" id="A0A9X3LWK0"/>
<dbReference type="EC" id="2.1.2.-" evidence="8"/>
<organism evidence="8 9">
    <name type="scientific">Corynebacterium yonathiae</name>
    <dbReference type="NCBI Taxonomy" id="2913504"/>
    <lineage>
        <taxon>Bacteria</taxon>
        <taxon>Bacillati</taxon>
        <taxon>Actinomycetota</taxon>
        <taxon>Actinomycetes</taxon>
        <taxon>Mycobacteriales</taxon>
        <taxon>Corynebacteriaceae</taxon>
        <taxon>Corynebacterium</taxon>
    </lineage>
</organism>
<dbReference type="InterPro" id="IPR013815">
    <property type="entry name" value="ATP_grasp_subdomain_1"/>
</dbReference>
<comment type="pathway">
    <text evidence="5">Purine metabolism.</text>
</comment>
<dbReference type="InterPro" id="IPR011054">
    <property type="entry name" value="Rudment_hybrid_motif"/>
</dbReference>
<dbReference type="InterPro" id="IPR011761">
    <property type="entry name" value="ATP-grasp"/>
</dbReference>
<keyword evidence="1" id="KW-0436">Ligase</keyword>
<evidence type="ECO:0000313" key="9">
    <source>
        <dbReference type="Proteomes" id="UP001146439"/>
    </source>
</evidence>
<dbReference type="PROSITE" id="PS50975">
    <property type="entry name" value="ATP_GRASP"/>
    <property type="match status" value="1"/>
</dbReference>
<dbReference type="Pfam" id="PF21244">
    <property type="entry name" value="PurT_C"/>
    <property type="match status" value="1"/>
</dbReference>
<dbReference type="InterPro" id="IPR048740">
    <property type="entry name" value="PurT_C"/>
</dbReference>
<keyword evidence="3" id="KW-0658">Purine biosynthesis</keyword>
<comment type="caution">
    <text evidence="8">The sequence shown here is derived from an EMBL/GenBank/DDBJ whole genome shotgun (WGS) entry which is preliminary data.</text>
</comment>
<keyword evidence="2 6" id="KW-0547">Nucleotide-binding</keyword>
<evidence type="ECO:0000256" key="6">
    <source>
        <dbReference type="PROSITE-ProRule" id="PRU00409"/>
    </source>
</evidence>
<dbReference type="Gene3D" id="3.40.50.20">
    <property type="match status" value="1"/>
</dbReference>
<name>A0A9X3LWK0_9CORY</name>
<dbReference type="Gene3D" id="3.30.470.20">
    <property type="entry name" value="ATP-grasp fold, B domain"/>
    <property type="match status" value="1"/>
</dbReference>
<keyword evidence="8" id="KW-0808">Transferase</keyword>
<protein>
    <submittedName>
        <fullName evidence="8">Formate-dependent phosphoribosylglycinamide formyltransferase</fullName>
        <ecNumber evidence="8">2.1.2.-</ecNumber>
    </submittedName>
</protein>
<dbReference type="SUPFAM" id="SSF52440">
    <property type="entry name" value="PreATP-grasp domain"/>
    <property type="match status" value="1"/>
</dbReference>
<evidence type="ECO:0000256" key="3">
    <source>
        <dbReference type="ARBA" id="ARBA00022755"/>
    </source>
</evidence>
<dbReference type="InterPro" id="IPR016185">
    <property type="entry name" value="PreATP-grasp_dom_sf"/>
</dbReference>
<dbReference type="InterPro" id="IPR003135">
    <property type="entry name" value="ATP-grasp_carboxylate-amine"/>
</dbReference>
<dbReference type="GO" id="GO:0006164">
    <property type="term" value="P:purine nucleotide biosynthetic process"/>
    <property type="evidence" value="ECO:0007669"/>
    <property type="project" value="UniProtKB-KW"/>
</dbReference>
<dbReference type="Pfam" id="PF22660">
    <property type="entry name" value="RS_preATP-grasp-like"/>
    <property type="match status" value="1"/>
</dbReference>
<proteinExistence type="predicted"/>
<dbReference type="GO" id="GO:0016874">
    <property type="term" value="F:ligase activity"/>
    <property type="evidence" value="ECO:0007669"/>
    <property type="project" value="UniProtKB-KW"/>
</dbReference>
<dbReference type="NCBIfam" id="NF006766">
    <property type="entry name" value="PRK09288.1"/>
    <property type="match status" value="1"/>
</dbReference>
<sequence length="450" mass="48211">MDNPGEIAGHIGTPLTSNATKVLLLGSGELGKQLAMSFQNLGLEVHAVDSYAGAPAHQVAQYSYVADIKDAGRILQLAQEIQPHFVVPEVETVAVEALEEMEAHSDAIVVPSARACAMTQDRQCVREVAENIGLPVSAYRFASSVEELEEAVSELGFPCIIKPDVSTSGKGHMIARDEDDVRVAWETVRRVSSDSQRVVAERFVDFDLEVTLLAIRSIDPATGKLATWFSEPIGHRHERGDLVEEWQPTGMSEIALENARSVAARISNELGGRGVYCVELFVAGDDVYFSSVSPRPSDTAMLTSYTQRFSAFDLHARAILGYPIDATLVTPGASVVIHADEELGEVAYTGIASALSYAETDVKLFGKPGTYKGRRMGLVSATAESAEEARDRAALAAHKIEVTSTPGLLAQGGARGIDPETENVPDIEVVEYEGGVELDPKLASGVDDAD</sequence>
<dbReference type="SUPFAM" id="SSF56059">
    <property type="entry name" value="Glutathione synthetase ATP-binding domain-like"/>
    <property type="match status" value="1"/>
</dbReference>
<dbReference type="GO" id="GO:0005524">
    <property type="term" value="F:ATP binding"/>
    <property type="evidence" value="ECO:0007669"/>
    <property type="project" value="UniProtKB-UniRule"/>
</dbReference>
<dbReference type="RefSeq" id="WP_238801396.1">
    <property type="nucleotide sequence ID" value="NZ_JAKMUZ010000003.1"/>
</dbReference>
<evidence type="ECO:0000313" key="8">
    <source>
        <dbReference type="EMBL" id="MCZ9295455.1"/>
    </source>
</evidence>